<dbReference type="OrthoDB" id="10027013at2759"/>
<sequence length="278" mass="31397">MAANFTLADPAAHGFQNATNYDKNRPSYPPEAVEKLLSSLNVANKKNAKIIDLACGTGKFTVLLEARPEEYEIVAVEPHKAMRETLEAKNLGTKVKVLEGNAASIPLEDGWADACIAAQAFHWFATEESLKEISRVIKPNALFGMIWNAEDYNAPQSWNPTTQWEQKLKDIIVTLEDGHSRFRHFQWNKVFERQQVDNHPLFSAPIEEHTVKWTVWLTDNSIWERLTTLSQIAVLEESKTLKVKEAVLDILKGSDVERNENGEIALHGSTFIAWTTKV</sequence>
<dbReference type="InterPro" id="IPR051052">
    <property type="entry name" value="Diverse_substrate_MTase"/>
</dbReference>
<dbReference type="OMA" id="ILIWNME"/>
<evidence type="ECO:0000256" key="2">
    <source>
        <dbReference type="ARBA" id="ARBA00022603"/>
    </source>
</evidence>
<dbReference type="Pfam" id="PF08241">
    <property type="entry name" value="Methyltransf_11"/>
    <property type="match status" value="1"/>
</dbReference>
<name>A0A3E2GTX5_SCYLI</name>
<feature type="non-terminal residue" evidence="5">
    <location>
        <position position="1"/>
    </location>
</feature>
<dbReference type="GO" id="GO:0008757">
    <property type="term" value="F:S-adenosylmethionine-dependent methyltransferase activity"/>
    <property type="evidence" value="ECO:0007669"/>
    <property type="project" value="InterPro"/>
</dbReference>
<feature type="non-terminal residue" evidence="5">
    <location>
        <position position="278"/>
    </location>
</feature>
<reference evidence="5 6" key="1">
    <citation type="submission" date="2018-05" db="EMBL/GenBank/DDBJ databases">
        <title>Draft genome sequence of Scytalidium lignicola DSM 105466, a ubiquitous saprotrophic fungus.</title>
        <authorList>
            <person name="Buettner E."/>
            <person name="Gebauer A.M."/>
            <person name="Hofrichter M."/>
            <person name="Liers C."/>
            <person name="Kellner H."/>
        </authorList>
    </citation>
    <scope>NUCLEOTIDE SEQUENCE [LARGE SCALE GENOMIC DNA]</scope>
    <source>
        <strain evidence="5 6">DSM 105466</strain>
    </source>
</reference>
<evidence type="ECO:0000313" key="6">
    <source>
        <dbReference type="Proteomes" id="UP000258309"/>
    </source>
</evidence>
<comment type="caution">
    <text evidence="5">The sequence shown here is derived from an EMBL/GenBank/DDBJ whole genome shotgun (WGS) entry which is preliminary data.</text>
</comment>
<keyword evidence="3" id="KW-0808">Transferase</keyword>
<dbReference type="InterPro" id="IPR029063">
    <property type="entry name" value="SAM-dependent_MTases_sf"/>
</dbReference>
<evidence type="ECO:0000259" key="4">
    <source>
        <dbReference type="Pfam" id="PF08241"/>
    </source>
</evidence>
<dbReference type="PANTHER" id="PTHR44942:SF4">
    <property type="entry name" value="METHYLTRANSFERASE TYPE 11 DOMAIN-CONTAINING PROTEIN"/>
    <property type="match status" value="1"/>
</dbReference>
<dbReference type="AlphaFoldDB" id="A0A3E2GTX5"/>
<dbReference type="InterPro" id="IPR013216">
    <property type="entry name" value="Methyltransf_11"/>
</dbReference>
<feature type="domain" description="Methyltransferase type 11" evidence="4">
    <location>
        <begin position="52"/>
        <end position="143"/>
    </location>
</feature>
<dbReference type="CDD" id="cd02440">
    <property type="entry name" value="AdoMet_MTases"/>
    <property type="match status" value="1"/>
</dbReference>
<dbReference type="EMBL" id="NCSJ02000439">
    <property type="protein sequence ID" value="RFU24487.1"/>
    <property type="molecule type" value="Genomic_DNA"/>
</dbReference>
<dbReference type="GO" id="GO:0032259">
    <property type="term" value="P:methylation"/>
    <property type="evidence" value="ECO:0007669"/>
    <property type="project" value="UniProtKB-KW"/>
</dbReference>
<dbReference type="Proteomes" id="UP000258309">
    <property type="component" value="Unassembled WGS sequence"/>
</dbReference>
<dbReference type="PANTHER" id="PTHR44942">
    <property type="entry name" value="METHYLTRANSF_11 DOMAIN-CONTAINING PROTEIN"/>
    <property type="match status" value="1"/>
</dbReference>
<accession>A0A3E2GTX5</accession>
<proteinExistence type="inferred from homology"/>
<comment type="similarity">
    <text evidence="1">Belongs to the methyltransferase superfamily.</text>
</comment>
<evidence type="ECO:0000256" key="3">
    <source>
        <dbReference type="ARBA" id="ARBA00022679"/>
    </source>
</evidence>
<dbReference type="SUPFAM" id="SSF53335">
    <property type="entry name" value="S-adenosyl-L-methionine-dependent methyltransferases"/>
    <property type="match status" value="1"/>
</dbReference>
<dbReference type="Gene3D" id="3.40.50.150">
    <property type="entry name" value="Vaccinia Virus protein VP39"/>
    <property type="match status" value="1"/>
</dbReference>
<protein>
    <recommendedName>
        <fullName evidence="4">Methyltransferase type 11 domain-containing protein</fullName>
    </recommendedName>
</protein>
<keyword evidence="2" id="KW-0489">Methyltransferase</keyword>
<dbReference type="STRING" id="5539.A0A3E2GTX5"/>
<keyword evidence="6" id="KW-1185">Reference proteome</keyword>
<evidence type="ECO:0000313" key="5">
    <source>
        <dbReference type="EMBL" id="RFU24487.1"/>
    </source>
</evidence>
<organism evidence="5 6">
    <name type="scientific">Scytalidium lignicola</name>
    <name type="common">Hyphomycete</name>
    <dbReference type="NCBI Taxonomy" id="5539"/>
    <lineage>
        <taxon>Eukaryota</taxon>
        <taxon>Fungi</taxon>
        <taxon>Dikarya</taxon>
        <taxon>Ascomycota</taxon>
        <taxon>Pezizomycotina</taxon>
        <taxon>Leotiomycetes</taxon>
        <taxon>Leotiomycetes incertae sedis</taxon>
        <taxon>Scytalidium</taxon>
    </lineage>
</organism>
<evidence type="ECO:0000256" key="1">
    <source>
        <dbReference type="ARBA" id="ARBA00008361"/>
    </source>
</evidence>
<gene>
    <name evidence="5" type="ORF">B7463_g11849</name>
</gene>